<evidence type="ECO:0000256" key="1">
    <source>
        <dbReference type="ARBA" id="ARBA00004496"/>
    </source>
</evidence>
<organism evidence="11 12">
    <name type="scientific">Stichopus japonicus</name>
    <name type="common">Sea cucumber</name>
    <dbReference type="NCBI Taxonomy" id="307972"/>
    <lineage>
        <taxon>Eukaryota</taxon>
        <taxon>Metazoa</taxon>
        <taxon>Echinodermata</taxon>
        <taxon>Eleutherozoa</taxon>
        <taxon>Echinozoa</taxon>
        <taxon>Holothuroidea</taxon>
        <taxon>Aspidochirotacea</taxon>
        <taxon>Aspidochirotida</taxon>
        <taxon>Stichopodidae</taxon>
        <taxon>Apostichopus</taxon>
    </lineage>
</organism>
<keyword evidence="3" id="KW-0963">Cytoplasm</keyword>
<comment type="subunit">
    <text evidence="7">Interacts with non-phosphorylated form of RAB8A; phosphorylation of RAB8A at 'Thr-72' disrupts this interaction. Interacts with ARMC12.</text>
</comment>
<evidence type="ECO:0000313" key="12">
    <source>
        <dbReference type="Proteomes" id="UP000230750"/>
    </source>
</evidence>
<comment type="function">
    <text evidence="6">Acts as a GTPase activating protein for RAB7A. Does not act on RAB4, RAB5 or RAB6.</text>
</comment>
<dbReference type="InterPro" id="IPR000195">
    <property type="entry name" value="Rab-GAP-TBC_dom"/>
</dbReference>
<dbReference type="OrthoDB" id="10264062at2759"/>
<reference evidence="11 12" key="1">
    <citation type="journal article" date="2017" name="PLoS Biol.">
        <title>The sea cucumber genome provides insights into morphological evolution and visceral regeneration.</title>
        <authorList>
            <person name="Zhang X."/>
            <person name="Sun L."/>
            <person name="Yuan J."/>
            <person name="Sun Y."/>
            <person name="Gao Y."/>
            <person name="Zhang L."/>
            <person name="Li S."/>
            <person name="Dai H."/>
            <person name="Hamel J.F."/>
            <person name="Liu C."/>
            <person name="Yu Y."/>
            <person name="Liu S."/>
            <person name="Lin W."/>
            <person name="Guo K."/>
            <person name="Jin S."/>
            <person name="Xu P."/>
            <person name="Storey K.B."/>
            <person name="Huan P."/>
            <person name="Zhang T."/>
            <person name="Zhou Y."/>
            <person name="Zhang J."/>
            <person name="Lin C."/>
            <person name="Li X."/>
            <person name="Xing L."/>
            <person name="Huo D."/>
            <person name="Sun M."/>
            <person name="Wang L."/>
            <person name="Mercier A."/>
            <person name="Li F."/>
            <person name="Yang H."/>
            <person name="Xiang J."/>
        </authorList>
    </citation>
    <scope>NUCLEOTIDE SEQUENCE [LARGE SCALE GENOMIC DNA]</scope>
    <source>
        <strain evidence="11">Shaxun</strain>
        <tissue evidence="11">Muscle</tissue>
    </source>
</reference>
<dbReference type="FunFam" id="1.10.472.80:FF:000005">
    <property type="entry name" value="TBC1 domain family member 15"/>
    <property type="match status" value="1"/>
</dbReference>
<name>A0A2G8JCY1_STIJA</name>
<evidence type="ECO:0000256" key="9">
    <source>
        <dbReference type="ARBA" id="ARBA00082539"/>
    </source>
</evidence>
<dbReference type="InterPro" id="IPR035969">
    <property type="entry name" value="Rab-GAP_TBC_sf"/>
</dbReference>
<keyword evidence="5" id="KW-0007">Acetylation</keyword>
<dbReference type="Pfam" id="PF12068">
    <property type="entry name" value="PH_RBD"/>
    <property type="match status" value="1"/>
</dbReference>
<evidence type="ECO:0000259" key="10">
    <source>
        <dbReference type="PROSITE" id="PS50086"/>
    </source>
</evidence>
<keyword evidence="2" id="KW-0343">GTPase activation</keyword>
<evidence type="ECO:0000256" key="7">
    <source>
        <dbReference type="ARBA" id="ARBA00065268"/>
    </source>
</evidence>
<dbReference type="SMART" id="SM00164">
    <property type="entry name" value="TBC"/>
    <property type="match status" value="1"/>
</dbReference>
<evidence type="ECO:0000256" key="2">
    <source>
        <dbReference type="ARBA" id="ARBA00022468"/>
    </source>
</evidence>
<evidence type="ECO:0000256" key="8">
    <source>
        <dbReference type="ARBA" id="ARBA00067480"/>
    </source>
</evidence>
<dbReference type="PROSITE" id="PS50086">
    <property type="entry name" value="TBC_RABGAP"/>
    <property type="match status" value="1"/>
</dbReference>
<dbReference type="STRING" id="307972.A0A2G8JCY1"/>
<comment type="caution">
    <text evidence="11">The sequence shown here is derived from an EMBL/GenBank/DDBJ whole genome shotgun (WGS) entry which is preliminary data.</text>
</comment>
<dbReference type="Proteomes" id="UP000230750">
    <property type="component" value="Unassembled WGS sequence"/>
</dbReference>
<dbReference type="PANTHER" id="PTHR22957:SF645">
    <property type="entry name" value="LD27216P"/>
    <property type="match status" value="1"/>
</dbReference>
<protein>
    <recommendedName>
        <fullName evidence="8">TBC1 domain family member 15</fullName>
    </recommendedName>
    <alternativeName>
        <fullName evidence="9">GTPase-activating protein RAB7</fullName>
    </alternativeName>
</protein>
<feature type="non-terminal residue" evidence="11">
    <location>
        <position position="1"/>
    </location>
</feature>
<dbReference type="InterPro" id="IPR021935">
    <property type="entry name" value="SGSM1/2_RBD"/>
</dbReference>
<gene>
    <name evidence="11" type="ORF">BSL78_29572</name>
</gene>
<dbReference type="EMBL" id="MRZV01002475">
    <property type="protein sequence ID" value="PIK33611.1"/>
    <property type="molecule type" value="Genomic_DNA"/>
</dbReference>
<evidence type="ECO:0000256" key="3">
    <source>
        <dbReference type="ARBA" id="ARBA00022490"/>
    </source>
</evidence>
<comment type="subcellular location">
    <subcellularLocation>
        <location evidence="1">Cytoplasm</location>
    </subcellularLocation>
</comment>
<dbReference type="FunFam" id="1.10.8.270:FF:000005">
    <property type="entry name" value="TBC1 domain family member 15"/>
    <property type="match status" value="1"/>
</dbReference>
<keyword evidence="4" id="KW-0597">Phosphoprotein</keyword>
<evidence type="ECO:0000256" key="5">
    <source>
        <dbReference type="ARBA" id="ARBA00022990"/>
    </source>
</evidence>
<dbReference type="SUPFAM" id="SSF47923">
    <property type="entry name" value="Ypt/Rab-GAP domain of gyp1p"/>
    <property type="match status" value="2"/>
</dbReference>
<proteinExistence type="predicted"/>
<dbReference type="Gene3D" id="1.10.472.80">
    <property type="entry name" value="Ypt/Rab-GAP domain of gyp1p, domain 3"/>
    <property type="match status" value="1"/>
</dbReference>
<dbReference type="PANTHER" id="PTHR22957">
    <property type="entry name" value="TBC1 DOMAIN FAMILY MEMBER GTPASE-ACTIVATING PROTEIN"/>
    <property type="match status" value="1"/>
</dbReference>
<evidence type="ECO:0000256" key="6">
    <source>
        <dbReference type="ARBA" id="ARBA00055283"/>
    </source>
</evidence>
<feature type="domain" description="Rab-GAP TBC" evidence="10">
    <location>
        <begin position="285"/>
        <end position="497"/>
    </location>
</feature>
<accession>A0A2G8JCY1</accession>
<dbReference type="GO" id="GO:0005737">
    <property type="term" value="C:cytoplasm"/>
    <property type="evidence" value="ECO:0007669"/>
    <property type="project" value="UniProtKB-SubCell"/>
</dbReference>
<dbReference type="Pfam" id="PF00566">
    <property type="entry name" value="RabGAP-TBC"/>
    <property type="match status" value="1"/>
</dbReference>
<dbReference type="GO" id="GO:0005096">
    <property type="term" value="F:GTPase activator activity"/>
    <property type="evidence" value="ECO:0007669"/>
    <property type="project" value="UniProtKB-KW"/>
</dbReference>
<dbReference type="Gene3D" id="1.10.8.270">
    <property type="entry name" value="putative rabgap domain of human tbc1 domain family member 14 like domains"/>
    <property type="match status" value="1"/>
</dbReference>
<sequence>TVFEVSGVFIHTAKAESEDVLLAGKVQLVLQGKDCYVLWNPLHHGNAVEQPDPDWTVVNTRSDQATNGNAEEEGSANQAGQCRSKNSLSIDLAAVRSIRMSTPNLGWAYLVFRMTDDEDMPPLHFHEGGSRELISMIRKYITITTDRDLLNVHPKNTDALSTSFSELQILSETSGNYVSKFFKDPVTATMGGFSRVTSFVRDNILPSSNMLNRPTEDYSQIFPDITTFKVEQDFDLIATTENKLADRPEVTRSSPLTEAEWHAFLDGEGRVLNVPDLKEKIFRGGIEPSIRKDLWPFLLCYYSWNSTTKERIDSRKHKEDEYFGMKAQWKTITTEQERRFSIFKERKNLIDKDVIRTDRMHPFFAGEKNVHLDQLFSILMTYTQLNFDLGYVQGMSDILSPILLVMEDEVDAFWCFVGYMDNLKLEQNFDMKQEGMKNQLIQLNKLVQVIEPELYGFLQSKESSNMFFCFRWLLIHFKREFTFEDIMRLWEVMWTGLPCQNFHLLLCLAILDGQKRTMTEQDLDFNDILKYVNELSLKLNVEEILRNGESIFLQLKNTPEIPAVLWEIVCQSGEEESSQASESSIEVIADLE</sequence>
<evidence type="ECO:0000313" key="11">
    <source>
        <dbReference type="EMBL" id="PIK33611.1"/>
    </source>
</evidence>
<keyword evidence="12" id="KW-1185">Reference proteome</keyword>
<dbReference type="AlphaFoldDB" id="A0A2G8JCY1"/>
<evidence type="ECO:0000256" key="4">
    <source>
        <dbReference type="ARBA" id="ARBA00022553"/>
    </source>
</evidence>